<organism evidence="2 3">
    <name type="scientific">Macrosiphum euphorbiae</name>
    <name type="common">potato aphid</name>
    <dbReference type="NCBI Taxonomy" id="13131"/>
    <lineage>
        <taxon>Eukaryota</taxon>
        <taxon>Metazoa</taxon>
        <taxon>Ecdysozoa</taxon>
        <taxon>Arthropoda</taxon>
        <taxon>Hexapoda</taxon>
        <taxon>Insecta</taxon>
        <taxon>Pterygota</taxon>
        <taxon>Neoptera</taxon>
        <taxon>Paraneoptera</taxon>
        <taxon>Hemiptera</taxon>
        <taxon>Sternorrhyncha</taxon>
        <taxon>Aphidomorpha</taxon>
        <taxon>Aphidoidea</taxon>
        <taxon>Aphididae</taxon>
        <taxon>Macrosiphini</taxon>
        <taxon>Macrosiphum</taxon>
    </lineage>
</organism>
<evidence type="ECO:0000313" key="2">
    <source>
        <dbReference type="EMBL" id="CAI6375832.1"/>
    </source>
</evidence>
<reference evidence="2 3" key="1">
    <citation type="submission" date="2023-01" db="EMBL/GenBank/DDBJ databases">
        <authorList>
            <person name="Whitehead M."/>
        </authorList>
    </citation>
    <scope>NUCLEOTIDE SEQUENCE [LARGE SCALE GENOMIC DNA]</scope>
</reference>
<feature type="compositionally biased region" description="Basic and acidic residues" evidence="1">
    <location>
        <begin position="12"/>
        <end position="21"/>
    </location>
</feature>
<dbReference type="Proteomes" id="UP001160148">
    <property type="component" value="Unassembled WGS sequence"/>
</dbReference>
<feature type="compositionally biased region" description="Polar residues" evidence="1">
    <location>
        <begin position="1"/>
        <end position="10"/>
    </location>
</feature>
<comment type="caution">
    <text evidence="2">The sequence shown here is derived from an EMBL/GenBank/DDBJ whole genome shotgun (WGS) entry which is preliminary data.</text>
</comment>
<evidence type="ECO:0008006" key="4">
    <source>
        <dbReference type="Google" id="ProtNLM"/>
    </source>
</evidence>
<evidence type="ECO:0000256" key="1">
    <source>
        <dbReference type="SAM" id="MobiDB-lite"/>
    </source>
</evidence>
<protein>
    <recommendedName>
        <fullName evidence="4">Reverse transcriptase</fullName>
    </recommendedName>
</protein>
<dbReference type="EMBL" id="CARXXK010001373">
    <property type="protein sequence ID" value="CAI6375832.1"/>
    <property type="molecule type" value="Genomic_DNA"/>
</dbReference>
<sequence length="256" mass="28467">MSYRTIASTDSENEHFSESIDMRPSFSKTKPGLKRAVEKTSAKKPMKKKQNKLSASYRDNVTERLRSEEFDVELINSLTFRQGYGIVIIKTPFEEKGTELWVISHYKVANIENVPVKDRWKFSEATVRLPSYVLEKEKTKESGDHSDPGRNSGFLRQSKWVASPRVGGPRDGSPMSDAGWVVGGAEWIITRPSCCPATGISNQKLHDFNLVGDAACACGFPSGTAEHLLMDCSLAGQERENSNYTVRAAVRTGRVS</sequence>
<gene>
    <name evidence="2" type="ORF">MEUPH1_LOCUS29277</name>
</gene>
<feature type="compositionally biased region" description="Basic residues" evidence="1">
    <location>
        <begin position="42"/>
        <end position="51"/>
    </location>
</feature>
<feature type="region of interest" description="Disordered" evidence="1">
    <location>
        <begin position="1"/>
        <end position="53"/>
    </location>
</feature>
<evidence type="ECO:0000313" key="3">
    <source>
        <dbReference type="Proteomes" id="UP001160148"/>
    </source>
</evidence>
<proteinExistence type="predicted"/>
<name>A0AAV0Y7F5_9HEMI</name>
<dbReference type="AlphaFoldDB" id="A0AAV0Y7F5"/>
<accession>A0AAV0Y7F5</accession>
<keyword evidence="3" id="KW-1185">Reference proteome</keyword>